<keyword evidence="3 5" id="KW-0663">Pyridoxal phosphate</keyword>
<evidence type="ECO:0000256" key="1">
    <source>
        <dbReference type="ARBA" id="ARBA00001933"/>
    </source>
</evidence>
<dbReference type="AlphaFoldDB" id="A0A939HCB2"/>
<evidence type="ECO:0000313" key="7">
    <source>
        <dbReference type="Proteomes" id="UP000664218"/>
    </source>
</evidence>
<dbReference type="GO" id="GO:0008483">
    <property type="term" value="F:transaminase activity"/>
    <property type="evidence" value="ECO:0007669"/>
    <property type="project" value="UniProtKB-KW"/>
</dbReference>
<proteinExistence type="inferred from homology"/>
<comment type="similarity">
    <text evidence="2 4">Belongs to the class-IV pyridoxal-phosphate-dependent aminotransferase family.</text>
</comment>
<dbReference type="InterPro" id="IPR043131">
    <property type="entry name" value="BCAT-like_N"/>
</dbReference>
<dbReference type="FunFam" id="3.20.10.10:FF:000002">
    <property type="entry name" value="D-alanine aminotransferase"/>
    <property type="match status" value="1"/>
</dbReference>
<comment type="cofactor">
    <cofactor evidence="1 5">
        <name>pyridoxal 5'-phosphate</name>
        <dbReference type="ChEBI" id="CHEBI:597326"/>
    </cofactor>
</comment>
<dbReference type="InterPro" id="IPR050571">
    <property type="entry name" value="Class-IV_PLP-Dep_Aminotrnsfr"/>
</dbReference>
<keyword evidence="6" id="KW-0032">Aminotransferase</keyword>
<evidence type="ECO:0000256" key="5">
    <source>
        <dbReference type="RuleBase" id="RU004516"/>
    </source>
</evidence>
<name>A0A939HCB2_9CLOT</name>
<sequence length="276" mass="31441">MDKIRGNYVTMDNRLVNAGDLSYTLSDRNVYEVIRIINGTPLFLEDHLERMTQSLEILKLDFRKSKEEIRNLIHLLARKNRIKDGNVKILVNDGPAIHSYMYFIPHFYPEKASYLNGIRTGTIEMERKNPNAKVIDPNYKAKVTAFIEESGLYEALLVNTDHEITEGSKSNVFFVLNETLVTPPLKDVLGGVTRKRILDIARELKISMAEESVQVTDLSEVEAAFISGTSPKILPISFIDDVQLNSPEHDIVMNLISAYDQKIEEYLQKNSSYTEA</sequence>
<keyword evidence="6" id="KW-0808">Transferase</keyword>
<evidence type="ECO:0000313" key="6">
    <source>
        <dbReference type="EMBL" id="MBO1265720.1"/>
    </source>
</evidence>
<dbReference type="InterPro" id="IPR043132">
    <property type="entry name" value="BCAT-like_C"/>
</dbReference>
<evidence type="ECO:0000256" key="2">
    <source>
        <dbReference type="ARBA" id="ARBA00009320"/>
    </source>
</evidence>
<keyword evidence="7" id="KW-1185">Reference proteome</keyword>
<gene>
    <name evidence="6" type="ORF">J3A84_11830</name>
</gene>
<dbReference type="PANTHER" id="PTHR42743">
    <property type="entry name" value="AMINO-ACID AMINOTRANSFERASE"/>
    <property type="match status" value="1"/>
</dbReference>
<dbReference type="InterPro" id="IPR018300">
    <property type="entry name" value="Aminotrans_IV_CS"/>
</dbReference>
<dbReference type="InterPro" id="IPR001544">
    <property type="entry name" value="Aminotrans_IV"/>
</dbReference>
<dbReference type="GO" id="GO:0046394">
    <property type="term" value="P:carboxylic acid biosynthetic process"/>
    <property type="evidence" value="ECO:0007669"/>
    <property type="project" value="UniProtKB-ARBA"/>
</dbReference>
<dbReference type="SUPFAM" id="SSF56752">
    <property type="entry name" value="D-aminoacid aminotransferase-like PLP-dependent enzymes"/>
    <property type="match status" value="1"/>
</dbReference>
<organism evidence="6 7">
    <name type="scientific">Proteiniclasticum aestuarii</name>
    <dbReference type="NCBI Taxonomy" id="2817862"/>
    <lineage>
        <taxon>Bacteria</taxon>
        <taxon>Bacillati</taxon>
        <taxon>Bacillota</taxon>
        <taxon>Clostridia</taxon>
        <taxon>Eubacteriales</taxon>
        <taxon>Clostridiaceae</taxon>
        <taxon>Proteiniclasticum</taxon>
    </lineage>
</organism>
<dbReference type="GO" id="GO:0005829">
    <property type="term" value="C:cytosol"/>
    <property type="evidence" value="ECO:0007669"/>
    <property type="project" value="TreeGrafter"/>
</dbReference>
<dbReference type="EMBL" id="JAFNJU010000009">
    <property type="protein sequence ID" value="MBO1265720.1"/>
    <property type="molecule type" value="Genomic_DNA"/>
</dbReference>
<evidence type="ECO:0000256" key="4">
    <source>
        <dbReference type="RuleBase" id="RU004106"/>
    </source>
</evidence>
<dbReference type="PANTHER" id="PTHR42743:SF11">
    <property type="entry name" value="AMINODEOXYCHORISMATE LYASE"/>
    <property type="match status" value="1"/>
</dbReference>
<evidence type="ECO:0000256" key="3">
    <source>
        <dbReference type="ARBA" id="ARBA00022898"/>
    </source>
</evidence>
<protein>
    <submittedName>
        <fullName evidence="6">Aminotransferase class IV</fullName>
    </submittedName>
</protein>
<dbReference type="InterPro" id="IPR036038">
    <property type="entry name" value="Aminotransferase-like"/>
</dbReference>
<dbReference type="RefSeq" id="WP_207600245.1">
    <property type="nucleotide sequence ID" value="NZ_JAFNJU010000009.1"/>
</dbReference>
<accession>A0A939HCB2</accession>
<dbReference type="CDD" id="cd00449">
    <property type="entry name" value="PLPDE_IV"/>
    <property type="match status" value="1"/>
</dbReference>
<dbReference type="Pfam" id="PF01063">
    <property type="entry name" value="Aminotran_4"/>
    <property type="match status" value="1"/>
</dbReference>
<reference evidence="6" key="1">
    <citation type="submission" date="2021-03" db="EMBL/GenBank/DDBJ databases">
        <title>Proteiniclasticum marinus sp. nov., isolated from tidal flat sediment.</title>
        <authorList>
            <person name="Namirimu T."/>
            <person name="Yang J.-A."/>
            <person name="Yang S.-H."/>
            <person name="Kim Y.-J."/>
            <person name="Kwon K.K."/>
        </authorList>
    </citation>
    <scope>NUCLEOTIDE SEQUENCE</scope>
    <source>
        <strain evidence="6">SCR006</strain>
    </source>
</reference>
<comment type="caution">
    <text evidence="6">The sequence shown here is derived from an EMBL/GenBank/DDBJ whole genome shotgun (WGS) entry which is preliminary data.</text>
</comment>
<dbReference type="PROSITE" id="PS00770">
    <property type="entry name" value="AA_TRANSFER_CLASS_4"/>
    <property type="match status" value="1"/>
</dbReference>
<dbReference type="Gene3D" id="3.30.470.10">
    <property type="match status" value="1"/>
</dbReference>
<dbReference type="Proteomes" id="UP000664218">
    <property type="component" value="Unassembled WGS sequence"/>
</dbReference>
<dbReference type="Gene3D" id="3.20.10.10">
    <property type="entry name" value="D-amino Acid Aminotransferase, subunit A, domain 2"/>
    <property type="match status" value="1"/>
</dbReference>
<dbReference type="GO" id="GO:0008652">
    <property type="term" value="P:amino acid biosynthetic process"/>
    <property type="evidence" value="ECO:0007669"/>
    <property type="project" value="UniProtKB-ARBA"/>
</dbReference>